<dbReference type="Proteomes" id="UP001642260">
    <property type="component" value="Unassembled WGS sequence"/>
</dbReference>
<accession>A0ABC8KU87</accession>
<evidence type="ECO:0000256" key="1">
    <source>
        <dbReference type="SAM" id="MobiDB-lite"/>
    </source>
</evidence>
<proteinExistence type="predicted"/>
<reference evidence="2 3" key="1">
    <citation type="submission" date="2022-03" db="EMBL/GenBank/DDBJ databases">
        <authorList>
            <person name="Macdonald S."/>
            <person name="Ahmed S."/>
            <person name="Newling K."/>
        </authorList>
    </citation>
    <scope>NUCLEOTIDE SEQUENCE [LARGE SCALE GENOMIC DNA]</scope>
</reference>
<evidence type="ECO:0000313" key="2">
    <source>
        <dbReference type="EMBL" id="CAH8362551.1"/>
    </source>
</evidence>
<dbReference type="InterPro" id="IPR006502">
    <property type="entry name" value="PDDEXK-like"/>
</dbReference>
<sequence>MDRQNSDDIMRFLEGMASSDDVLFGFLDEGNHSPEDFPDNGNLNGDSDIDEESEANKNCNSEENKAFWQEQEQLLQGTLYRTSSIETKIRQATKEALKQVKSKGLHCICRRPDNGG</sequence>
<dbReference type="Pfam" id="PF04720">
    <property type="entry name" value="PDDEXK_6"/>
    <property type="match status" value="1"/>
</dbReference>
<gene>
    <name evidence="2" type="ORF">ERUC_LOCUS28307</name>
</gene>
<name>A0ABC8KU87_ERUVS</name>
<evidence type="ECO:0000313" key="3">
    <source>
        <dbReference type="Proteomes" id="UP001642260"/>
    </source>
</evidence>
<dbReference type="EMBL" id="CAKOAT010335154">
    <property type="protein sequence ID" value="CAH8362551.1"/>
    <property type="molecule type" value="Genomic_DNA"/>
</dbReference>
<dbReference type="AlphaFoldDB" id="A0ABC8KU87"/>
<keyword evidence="3" id="KW-1185">Reference proteome</keyword>
<organism evidence="2 3">
    <name type="scientific">Eruca vesicaria subsp. sativa</name>
    <name type="common">Garden rocket</name>
    <name type="synonym">Eruca sativa</name>
    <dbReference type="NCBI Taxonomy" id="29727"/>
    <lineage>
        <taxon>Eukaryota</taxon>
        <taxon>Viridiplantae</taxon>
        <taxon>Streptophyta</taxon>
        <taxon>Embryophyta</taxon>
        <taxon>Tracheophyta</taxon>
        <taxon>Spermatophyta</taxon>
        <taxon>Magnoliopsida</taxon>
        <taxon>eudicotyledons</taxon>
        <taxon>Gunneridae</taxon>
        <taxon>Pentapetalae</taxon>
        <taxon>rosids</taxon>
        <taxon>malvids</taxon>
        <taxon>Brassicales</taxon>
        <taxon>Brassicaceae</taxon>
        <taxon>Brassiceae</taxon>
        <taxon>Eruca</taxon>
    </lineage>
</organism>
<comment type="caution">
    <text evidence="2">The sequence shown here is derived from an EMBL/GenBank/DDBJ whole genome shotgun (WGS) entry which is preliminary data.</text>
</comment>
<protein>
    <submittedName>
        <fullName evidence="2">Uncharacterized protein</fullName>
    </submittedName>
</protein>
<feature type="region of interest" description="Disordered" evidence="1">
    <location>
        <begin position="25"/>
        <end position="64"/>
    </location>
</feature>